<evidence type="ECO:0000313" key="3">
    <source>
        <dbReference type="EMBL" id="CAK0837959.1"/>
    </source>
</evidence>
<organism evidence="3 4">
    <name type="scientific">Prorocentrum cordatum</name>
    <dbReference type="NCBI Taxonomy" id="2364126"/>
    <lineage>
        <taxon>Eukaryota</taxon>
        <taxon>Sar</taxon>
        <taxon>Alveolata</taxon>
        <taxon>Dinophyceae</taxon>
        <taxon>Prorocentrales</taxon>
        <taxon>Prorocentraceae</taxon>
        <taxon>Prorocentrum</taxon>
    </lineage>
</organism>
<feature type="compositionally biased region" description="Basic residues" evidence="1">
    <location>
        <begin position="442"/>
        <end position="455"/>
    </location>
</feature>
<dbReference type="EMBL" id="CAUYUJ010014188">
    <property type="protein sequence ID" value="CAK0837959.1"/>
    <property type="molecule type" value="Genomic_DNA"/>
</dbReference>
<feature type="transmembrane region" description="Helical" evidence="2">
    <location>
        <begin position="783"/>
        <end position="808"/>
    </location>
</feature>
<protein>
    <submittedName>
        <fullName evidence="3">Uncharacterized protein</fullName>
    </submittedName>
</protein>
<evidence type="ECO:0000256" key="1">
    <source>
        <dbReference type="SAM" id="MobiDB-lite"/>
    </source>
</evidence>
<evidence type="ECO:0000256" key="2">
    <source>
        <dbReference type="SAM" id="Phobius"/>
    </source>
</evidence>
<feature type="region of interest" description="Disordered" evidence="1">
    <location>
        <begin position="442"/>
        <end position="470"/>
    </location>
</feature>
<comment type="caution">
    <text evidence="3">The sequence shown here is derived from an EMBL/GenBank/DDBJ whole genome shotgun (WGS) entry which is preliminary data.</text>
</comment>
<gene>
    <name evidence="3" type="ORF">PCOR1329_LOCUS34025</name>
</gene>
<feature type="region of interest" description="Disordered" evidence="1">
    <location>
        <begin position="946"/>
        <end position="968"/>
    </location>
</feature>
<accession>A0ABN9SZH2</accession>
<keyword evidence="2" id="KW-0472">Membrane</keyword>
<evidence type="ECO:0000313" key="4">
    <source>
        <dbReference type="Proteomes" id="UP001189429"/>
    </source>
</evidence>
<name>A0ABN9SZH2_9DINO</name>
<keyword evidence="4" id="KW-1185">Reference proteome</keyword>
<reference evidence="3" key="1">
    <citation type="submission" date="2023-10" db="EMBL/GenBank/DDBJ databases">
        <authorList>
            <person name="Chen Y."/>
            <person name="Shah S."/>
            <person name="Dougan E. K."/>
            <person name="Thang M."/>
            <person name="Chan C."/>
        </authorList>
    </citation>
    <scope>NUCLEOTIDE SEQUENCE [LARGE SCALE GENOMIC DNA]</scope>
</reference>
<dbReference type="Proteomes" id="UP001189429">
    <property type="component" value="Unassembled WGS sequence"/>
</dbReference>
<keyword evidence="2" id="KW-0812">Transmembrane</keyword>
<sequence>MAAGAPLGRDFSLATVLAPLPPAAFGDVARVLSAAPSALAVRFARVLAERNHVVELPDNAVTNVIWKPAHYFNIGKGVDFDFNSPYLKELQKLVPSAPTVEVRSTHGRCPRRHIADLQKCAPKTSSRAAFNVQRRNGGKMVLETRYRVYTMGAGIQNASFSEEYCPKCALYFLGQWQCEKHDRSSGRGTCGKMINIKLVSGSSSLKYFFAPREKAWHAVDAKLLQFLADELHHSGGTFNSAVLVWSEQRTELAQRGLIPGEDLTLLRANGVRLEDAWYAHHAARLAGGAASELTWSFTRGGLESTLLALAPAVRRAHVERAVERMELYTGCLKNAPAGRFFCAQCQTARAGQNNLTPQTQILGIAPAAAPNGEASALRYLVRCSDPDNPSETFDAFLPRAEVPQELLATYEKSLLPASGDHGNKKARPAWLRGHRQVTRWLKGARRRPGAPRPRSHFLGDGPFPPTNGSRAAKEAEGAKRQLCRGWLALDEELKQSILARGVDKLQGSDKVRRCTGGIMTAVTSCGWLMDWMGLTRGESIEVVHAFALRLHKAPKSSGRPPRATRECSCAALSKFAFFLPAEPPLAFVGSSIAREGAWDLGCVIGWLGYDNACKLFSMARAKKDDFLPWTKSLAEEVRIVLGGFHRDNHTWRLNALLEVDPLQPANEKFLALKNTEACEQLNAWISPRTRMCLEMTRAHFQLHWQVEGPRVQNFGTPPPRAARRCSDGCPRRGLRILFDVHNEWLQRAAASKRRRFAAGALKHDPDLPARRPRARARRLERPALLAAMLPASALVFALCFRIAGVAGAGKGARRMARPAEGSLPPALTKGEIRAAYRLMESQNACPEEVARRASPLMWAIATALEKATSLHPSCVHVHILLLIATTLGAVQLKYGGILARHCNLLMLQHDEPGDGMSIALWLGVQILSYYDQVREARAKRRYDAALERHGRDPETEPKPEKKPEKDSIFNKGTFIGLGGFMQAQEDAAFLALHEGKTRLSQTFDSWPGGGIDDLNQIHDHDLQESPR</sequence>
<proteinExistence type="predicted"/>
<keyword evidence="2" id="KW-1133">Transmembrane helix</keyword>